<dbReference type="PROSITE" id="PS51462">
    <property type="entry name" value="NUDIX"/>
    <property type="match status" value="1"/>
</dbReference>
<evidence type="ECO:0000259" key="2">
    <source>
        <dbReference type="PROSITE" id="PS51462"/>
    </source>
</evidence>
<dbReference type="PANTHER" id="PTHR43736:SF1">
    <property type="entry name" value="DIHYDRONEOPTERIN TRIPHOSPHATE DIPHOSPHATASE"/>
    <property type="match status" value="1"/>
</dbReference>
<dbReference type="Pfam" id="PF00293">
    <property type="entry name" value="NUDIX"/>
    <property type="match status" value="1"/>
</dbReference>
<name>A0A6V8QNK9_TRIAP</name>
<dbReference type="SUPFAM" id="SSF55811">
    <property type="entry name" value="Nudix"/>
    <property type="match status" value="1"/>
</dbReference>
<evidence type="ECO:0000313" key="4">
    <source>
        <dbReference type="Proteomes" id="UP000517252"/>
    </source>
</evidence>
<sequence>MATSKHVESLPAGTPANLQLLSSSAEEFRKSHPSASGRPYDKVVVGAATLQQEAPGSPSKTPRILLLKRAPHEPYYPNVFELPSGKVDPDDPSLKHALFREVKEETGLDVAEILAELEPMIYSTEKTITGAAGEEVLVSKSAIQLNYVVSVSPGTIKLSADEHSESCWASEADLAGLDITDAMRAVIREAFQWASSQ</sequence>
<dbReference type="Gene3D" id="3.90.79.10">
    <property type="entry name" value="Nucleoside Triphosphate Pyrophosphohydrolase"/>
    <property type="match status" value="1"/>
</dbReference>
<evidence type="ECO:0000256" key="1">
    <source>
        <dbReference type="SAM" id="MobiDB-lite"/>
    </source>
</evidence>
<dbReference type="InterPro" id="IPR000086">
    <property type="entry name" value="NUDIX_hydrolase_dom"/>
</dbReference>
<feature type="region of interest" description="Disordered" evidence="1">
    <location>
        <begin position="1"/>
        <end position="40"/>
    </location>
</feature>
<dbReference type="InterPro" id="IPR015797">
    <property type="entry name" value="NUDIX_hydrolase-like_dom_sf"/>
</dbReference>
<dbReference type="EMBL" id="BLZH01000001">
    <property type="protein sequence ID" value="GFP52768.1"/>
    <property type="molecule type" value="Genomic_DNA"/>
</dbReference>
<dbReference type="PANTHER" id="PTHR43736">
    <property type="entry name" value="ADP-RIBOSE PYROPHOSPHATASE"/>
    <property type="match status" value="1"/>
</dbReference>
<gene>
    <name evidence="3" type="ORF">TASIC1_0001092000</name>
</gene>
<dbReference type="OrthoDB" id="276276at2759"/>
<feature type="compositionally biased region" description="Polar residues" evidence="1">
    <location>
        <begin position="16"/>
        <end position="25"/>
    </location>
</feature>
<protein>
    <recommendedName>
        <fullName evidence="2">Nudix hydrolase domain-containing protein</fullName>
    </recommendedName>
</protein>
<feature type="domain" description="Nudix hydrolase" evidence="2">
    <location>
        <begin position="30"/>
        <end position="192"/>
    </location>
</feature>
<dbReference type="Proteomes" id="UP000517252">
    <property type="component" value="Unassembled WGS sequence"/>
</dbReference>
<evidence type="ECO:0000313" key="3">
    <source>
        <dbReference type="EMBL" id="GFP52768.1"/>
    </source>
</evidence>
<proteinExistence type="predicted"/>
<comment type="caution">
    <text evidence="3">The sequence shown here is derived from an EMBL/GenBank/DDBJ whole genome shotgun (WGS) entry which is preliminary data.</text>
</comment>
<accession>A0A6V8QNK9</accession>
<reference evidence="3 4" key="1">
    <citation type="submission" date="2020-07" db="EMBL/GenBank/DDBJ databases">
        <title>Trichoderma asperellum IC-1 whole genome shotgun sequence.</title>
        <authorList>
            <person name="Kanamasa S."/>
            <person name="Takahashi H."/>
        </authorList>
    </citation>
    <scope>NUCLEOTIDE SEQUENCE [LARGE SCALE GENOMIC DNA]</scope>
    <source>
        <strain evidence="3 4">IC-1</strain>
    </source>
</reference>
<dbReference type="AlphaFoldDB" id="A0A6V8QNK9"/>
<organism evidence="3 4">
    <name type="scientific">Trichoderma asperellum</name>
    <name type="common">Filamentous fungus</name>
    <dbReference type="NCBI Taxonomy" id="101201"/>
    <lineage>
        <taxon>Eukaryota</taxon>
        <taxon>Fungi</taxon>
        <taxon>Dikarya</taxon>
        <taxon>Ascomycota</taxon>
        <taxon>Pezizomycotina</taxon>
        <taxon>Sordariomycetes</taxon>
        <taxon>Hypocreomycetidae</taxon>
        <taxon>Hypocreales</taxon>
        <taxon>Hypocreaceae</taxon>
        <taxon>Trichoderma</taxon>
    </lineage>
</organism>